<evidence type="ECO:0000313" key="1">
    <source>
        <dbReference type="EMBL" id="KAF7345129.1"/>
    </source>
</evidence>
<reference evidence="1" key="1">
    <citation type="submission" date="2020-05" db="EMBL/GenBank/DDBJ databases">
        <title>Mycena genomes resolve the evolution of fungal bioluminescence.</title>
        <authorList>
            <person name="Tsai I.J."/>
        </authorList>
    </citation>
    <scope>NUCLEOTIDE SEQUENCE</scope>
    <source>
        <strain evidence="1">160909Yilan</strain>
    </source>
</reference>
<name>A0A8H7CPA2_9AGAR</name>
<protein>
    <submittedName>
        <fullName evidence="1">Uncharacterized protein</fullName>
    </submittedName>
</protein>
<accession>A0A8H7CPA2</accession>
<dbReference type="Proteomes" id="UP000623467">
    <property type="component" value="Unassembled WGS sequence"/>
</dbReference>
<comment type="caution">
    <text evidence="1">The sequence shown here is derived from an EMBL/GenBank/DDBJ whole genome shotgun (WGS) entry which is preliminary data.</text>
</comment>
<dbReference type="OrthoDB" id="3025143at2759"/>
<dbReference type="AlphaFoldDB" id="A0A8H7CPA2"/>
<gene>
    <name evidence="1" type="ORF">MSAN_01888900</name>
</gene>
<evidence type="ECO:0000313" key="2">
    <source>
        <dbReference type="Proteomes" id="UP000623467"/>
    </source>
</evidence>
<sequence length="186" mass="21581">MAFAPMLHAFYCTSLQQLVEWDHAQEHAKHILPNFPSHLFIFSTATFNFGPATATFPHLDFRNLAWGWCTITALGQLDPDRGGHLVLWDLKLIVRFPPGSTILIPSAILHHSNTSVQAHETQFSFTQFTPAALFHWVYSRFHMDKNVDPSPSTGPKEHVQRRWDRVHRWEEGIKMYQRWDGPIHML</sequence>
<keyword evidence="2" id="KW-1185">Reference proteome</keyword>
<dbReference type="Gene3D" id="3.60.130.30">
    <property type="match status" value="1"/>
</dbReference>
<dbReference type="EMBL" id="JACAZH010000020">
    <property type="protein sequence ID" value="KAF7345129.1"/>
    <property type="molecule type" value="Genomic_DNA"/>
</dbReference>
<proteinExistence type="predicted"/>
<organism evidence="1 2">
    <name type="scientific">Mycena sanguinolenta</name>
    <dbReference type="NCBI Taxonomy" id="230812"/>
    <lineage>
        <taxon>Eukaryota</taxon>
        <taxon>Fungi</taxon>
        <taxon>Dikarya</taxon>
        <taxon>Basidiomycota</taxon>
        <taxon>Agaricomycotina</taxon>
        <taxon>Agaricomycetes</taxon>
        <taxon>Agaricomycetidae</taxon>
        <taxon>Agaricales</taxon>
        <taxon>Marasmiineae</taxon>
        <taxon>Mycenaceae</taxon>
        <taxon>Mycena</taxon>
    </lineage>
</organism>